<reference evidence="4" key="1">
    <citation type="submission" date="2018-12" db="EMBL/GenBank/DDBJ databases">
        <authorList>
            <person name="Yazar S."/>
        </authorList>
    </citation>
    <scope>NUCLEOTIDE SEQUENCE [LARGE SCALE GENOMIC DNA]</scope>
</reference>
<dbReference type="InterPro" id="IPR015424">
    <property type="entry name" value="PyrdxlP-dep_Trfase"/>
</dbReference>
<feature type="domain" description="Aminotransferase class I/classII large" evidence="2">
    <location>
        <begin position="111"/>
        <end position="472"/>
    </location>
</feature>
<reference evidence="3" key="2">
    <citation type="submission" date="2025-08" db="UniProtKB">
        <authorList>
            <consortium name="Ensembl"/>
        </authorList>
    </citation>
    <scope>IDENTIFICATION</scope>
</reference>
<dbReference type="Gene3D" id="3.90.1150.10">
    <property type="entry name" value="Aspartate Aminotransferase, domain 1"/>
    <property type="match status" value="1"/>
</dbReference>
<dbReference type="InterPro" id="IPR015422">
    <property type="entry name" value="PyrdxlP-dep_Trfase_small"/>
</dbReference>
<dbReference type="OMA" id="KIPWRYA"/>
<sequence>MEERFLHLEERRVQLEQRRLELEREHEFRMFGVFAQMLSILKEGTRMPQGPEQMSGVFSELSDPGTKHLQGSAYLSNRGNDIKFKRGVTEEYIEAYFADKYDEDENPNGIINFGISENKLCFDLLSKRLTQSDMHHIEPPLLQYSGWRGHMFLREEMARFLTYYCKAPTPLKPENVTLFNGCISVFSGLATVLCDPGEALMIPTPFYGEISKSIYLYGNVQLVFAHLDSKITETNTRPFQLTVEKLEMALQGARSEGVRVKGLILINPQNPLGDIYSQGELLEYLEFAKRHELHIILDELYMLSVFDESATFHSVLSMDRLPDPQRTHVMWGTSKDFGVSGIRFGALYTENRDVSSAVAKLYFFHGISGITQYQMAQLLRDRDWINQVYLPTNHSRLKAAHTYITDELKTLGIPFLNRNSGLYIWIDLRRYLHMDTFEEELLLCRRFLDNKVLLSCGKGFQCFEPGWFRLVFTDKIHRLRLGKHGQLSPAFISKLVHCGVHSSTRYWINYLELEGTSETTSSNPLIVQMRKLRPT</sequence>
<dbReference type="GO" id="GO:0008483">
    <property type="term" value="F:transaminase activity"/>
    <property type="evidence" value="ECO:0007669"/>
    <property type="project" value="TreeGrafter"/>
</dbReference>
<dbReference type="CDD" id="cd00609">
    <property type="entry name" value="AAT_like"/>
    <property type="match status" value="1"/>
</dbReference>
<organism evidence="3 4">
    <name type="scientific">Vombatus ursinus</name>
    <name type="common">Common wombat</name>
    <dbReference type="NCBI Taxonomy" id="29139"/>
    <lineage>
        <taxon>Eukaryota</taxon>
        <taxon>Metazoa</taxon>
        <taxon>Chordata</taxon>
        <taxon>Craniata</taxon>
        <taxon>Vertebrata</taxon>
        <taxon>Euteleostomi</taxon>
        <taxon>Mammalia</taxon>
        <taxon>Metatheria</taxon>
        <taxon>Diprotodontia</taxon>
        <taxon>Vombatidae</taxon>
        <taxon>Vombatus</taxon>
    </lineage>
</organism>
<dbReference type="PRINTS" id="PR00753">
    <property type="entry name" value="ACCSYNTHASE"/>
</dbReference>
<dbReference type="Gene3D" id="3.40.640.10">
    <property type="entry name" value="Type I PLP-dependent aspartate aminotransferase-like (Major domain)"/>
    <property type="match status" value="1"/>
</dbReference>
<evidence type="ECO:0000313" key="4">
    <source>
        <dbReference type="Proteomes" id="UP000314987"/>
    </source>
</evidence>
<dbReference type="Proteomes" id="UP000314987">
    <property type="component" value="Unassembled WGS sequence"/>
</dbReference>
<proteinExistence type="predicted"/>
<evidence type="ECO:0000256" key="1">
    <source>
        <dbReference type="ARBA" id="ARBA00022898"/>
    </source>
</evidence>
<reference evidence="3" key="3">
    <citation type="submission" date="2025-09" db="UniProtKB">
        <authorList>
            <consortium name="Ensembl"/>
        </authorList>
    </citation>
    <scope>IDENTIFICATION</scope>
</reference>
<accession>A0A4X2L1E0</accession>
<dbReference type="InterPro" id="IPR015421">
    <property type="entry name" value="PyrdxlP-dep_Trfase_major"/>
</dbReference>
<keyword evidence="1" id="KW-0663">Pyridoxal phosphate</keyword>
<name>A0A4X2L1E0_VOMUR</name>
<dbReference type="STRING" id="29139.ENSVURP00010015002"/>
<dbReference type="GeneTree" id="ENSGT00940000164760"/>
<gene>
    <name evidence="3" type="primary">LOC114024722</name>
</gene>
<dbReference type="PANTHER" id="PTHR43795:SF17">
    <property type="entry name" value="1-AMINOCYCLOPROPANE-1-CARBOXYLATE SYNTHASE-LIKE PROTEIN 1"/>
    <property type="match status" value="1"/>
</dbReference>
<dbReference type="SUPFAM" id="SSF53383">
    <property type="entry name" value="PLP-dependent transferases"/>
    <property type="match status" value="1"/>
</dbReference>
<dbReference type="InterPro" id="IPR004839">
    <property type="entry name" value="Aminotransferase_I/II_large"/>
</dbReference>
<dbReference type="Pfam" id="PF00155">
    <property type="entry name" value="Aminotran_1_2"/>
    <property type="match status" value="1"/>
</dbReference>
<dbReference type="Ensembl" id="ENSVURT00010017043.1">
    <property type="protein sequence ID" value="ENSVURP00010015002.1"/>
    <property type="gene ID" value="ENSVURG00010011462.1"/>
</dbReference>
<protein>
    <recommendedName>
        <fullName evidence="2">Aminotransferase class I/classII large domain-containing protein</fullName>
    </recommendedName>
</protein>
<dbReference type="GO" id="GO:0006520">
    <property type="term" value="P:amino acid metabolic process"/>
    <property type="evidence" value="ECO:0007669"/>
    <property type="project" value="TreeGrafter"/>
</dbReference>
<evidence type="ECO:0000259" key="2">
    <source>
        <dbReference type="Pfam" id="PF00155"/>
    </source>
</evidence>
<dbReference type="AlphaFoldDB" id="A0A4X2L1E0"/>
<dbReference type="InterPro" id="IPR050478">
    <property type="entry name" value="Ethylene_sulfur-biosynth"/>
</dbReference>
<keyword evidence="4" id="KW-1185">Reference proteome</keyword>
<dbReference type="PANTHER" id="PTHR43795">
    <property type="entry name" value="BIFUNCTIONAL ASPARTATE AMINOTRANSFERASE AND GLUTAMATE/ASPARTATE-PREPHENATE AMINOTRANSFERASE-RELATED"/>
    <property type="match status" value="1"/>
</dbReference>
<dbReference type="GO" id="GO:0030170">
    <property type="term" value="F:pyridoxal phosphate binding"/>
    <property type="evidence" value="ECO:0007669"/>
    <property type="project" value="InterPro"/>
</dbReference>
<evidence type="ECO:0000313" key="3">
    <source>
        <dbReference type="Ensembl" id="ENSVURP00010015002.1"/>
    </source>
</evidence>